<organism evidence="2 3">
    <name type="scientific">Salmo salar</name>
    <name type="common">Atlantic salmon</name>
    <dbReference type="NCBI Taxonomy" id="8030"/>
    <lineage>
        <taxon>Eukaryota</taxon>
        <taxon>Metazoa</taxon>
        <taxon>Chordata</taxon>
        <taxon>Craniata</taxon>
        <taxon>Vertebrata</taxon>
        <taxon>Euteleostomi</taxon>
        <taxon>Actinopterygii</taxon>
        <taxon>Neopterygii</taxon>
        <taxon>Teleostei</taxon>
        <taxon>Protacanthopterygii</taxon>
        <taxon>Salmoniformes</taxon>
        <taxon>Salmonidae</taxon>
        <taxon>Salmoninae</taxon>
        <taxon>Salmo</taxon>
    </lineage>
</organism>
<accession>A0A1S3SPN1</accession>
<dbReference type="GeneID" id="106611023"/>
<evidence type="ECO:0000313" key="4">
    <source>
        <dbReference type="RefSeq" id="XP_014066298.1"/>
    </source>
</evidence>
<name>A0A1S3SPN1_SALSA</name>
<evidence type="ECO:0000313" key="3">
    <source>
        <dbReference type="RefSeq" id="XP_014066297.1"/>
    </source>
</evidence>
<proteinExistence type="predicted"/>
<sequence length="357" mass="40061">MGSTGSRSRLSQVASCHSQPEGNQDQQASHPTSQWTIPAVPTPLEPQHGLLGHSRTIQLPPLKLENSASFPPLSTESSYVASSLPQSQSNIWGPSIIHSHPPRRLQVLQPLAPLSAGLKVTANHMAMDRDWRDGGVLHFSTPSQRAHDGTGHHPQGGLLEAQMVLSQQAQRRRRAHQRRVREQRVHERTIYIDNVEAPSSKGIQRLHLLNRPTQRDIFWDEMTGESLDLKEILQPSPLPLEQGKRQQSQPGPPPCLCRDEELINRDLAWEGLRSPHRKTNTLTDRVAGETDGGLTMRKTLPSMLDWKTEKQRDTIPKHLSSFGDSERASRRPLGGWQREGIRGLCHGERGIWEPDLE</sequence>
<dbReference type="OrthoDB" id="6344011at2759"/>
<reference evidence="3 4" key="1">
    <citation type="submission" date="2025-04" db="UniProtKB">
        <authorList>
            <consortium name="RefSeq"/>
        </authorList>
    </citation>
    <scope>IDENTIFICATION</scope>
    <source>
        <tissue evidence="3 4">Muscle</tissue>
    </source>
</reference>
<evidence type="ECO:0000256" key="1">
    <source>
        <dbReference type="SAM" id="MobiDB-lite"/>
    </source>
</evidence>
<evidence type="ECO:0000313" key="2">
    <source>
        <dbReference type="Proteomes" id="UP001652741"/>
    </source>
</evidence>
<dbReference type="AlphaFoldDB" id="A0A1S3SPN1"/>
<keyword evidence="2" id="KW-1185">Reference proteome</keyword>
<dbReference type="RefSeq" id="XP_014066298.1">
    <property type="nucleotide sequence ID" value="XM_014210823.1"/>
</dbReference>
<protein>
    <submittedName>
        <fullName evidence="3 4">Uncharacterized protein LOC106611023 isoform X1</fullName>
    </submittedName>
</protein>
<gene>
    <name evidence="3 4" type="primary">LOC106611023</name>
</gene>
<dbReference type="Proteomes" id="UP001652741">
    <property type="component" value="Chromosome ssa09"/>
</dbReference>
<feature type="region of interest" description="Disordered" evidence="1">
    <location>
        <begin position="1"/>
        <end position="51"/>
    </location>
</feature>
<feature type="compositionally biased region" description="Polar residues" evidence="1">
    <location>
        <begin position="1"/>
        <end position="36"/>
    </location>
</feature>
<dbReference type="RefSeq" id="XP_014066297.1">
    <property type="nucleotide sequence ID" value="XM_014210822.1"/>
</dbReference>
<dbReference type="KEGG" id="sasa:106611023"/>